<dbReference type="STRING" id="576137.A0A1L7X0K0"/>
<evidence type="ECO:0000256" key="1">
    <source>
        <dbReference type="ARBA" id="ARBA00001947"/>
    </source>
</evidence>
<dbReference type="InterPro" id="IPR013154">
    <property type="entry name" value="ADH-like_N"/>
</dbReference>
<dbReference type="GO" id="GO:0004022">
    <property type="term" value="F:alcohol dehydrogenase (NAD+) activity"/>
    <property type="evidence" value="ECO:0007669"/>
    <property type="project" value="UniProtKB-EC"/>
</dbReference>
<keyword evidence="6" id="KW-0560">Oxidoreductase</keyword>
<proteinExistence type="inferred from homology"/>
<dbReference type="Pfam" id="PF00107">
    <property type="entry name" value="ADH_zinc_N"/>
    <property type="match status" value="1"/>
</dbReference>
<dbReference type="FunFam" id="3.40.50.720:FF:000039">
    <property type="entry name" value="Alcohol dehydrogenase AdhP"/>
    <property type="match status" value="1"/>
</dbReference>
<dbReference type="InterPro" id="IPR002328">
    <property type="entry name" value="ADH_Zn_CS"/>
</dbReference>
<dbReference type="Gene3D" id="3.40.50.720">
    <property type="entry name" value="NAD(P)-binding Rossmann-like Domain"/>
    <property type="match status" value="1"/>
</dbReference>
<evidence type="ECO:0000256" key="3">
    <source>
        <dbReference type="ARBA" id="ARBA00013190"/>
    </source>
</evidence>
<evidence type="ECO:0000256" key="8">
    <source>
        <dbReference type="RuleBase" id="RU361277"/>
    </source>
</evidence>
<evidence type="ECO:0000256" key="2">
    <source>
        <dbReference type="ARBA" id="ARBA00008072"/>
    </source>
</evidence>
<accession>A0A1L7X0K0</accession>
<dbReference type="EC" id="1.1.1.1" evidence="3"/>
<dbReference type="InterPro" id="IPR013149">
    <property type="entry name" value="ADH-like_C"/>
</dbReference>
<dbReference type="Proteomes" id="UP000184330">
    <property type="component" value="Unassembled WGS sequence"/>
</dbReference>
<dbReference type="PANTHER" id="PTHR42940:SF3">
    <property type="entry name" value="ALCOHOL DEHYDROGENASE 1-RELATED"/>
    <property type="match status" value="1"/>
</dbReference>
<comment type="cofactor">
    <cofactor evidence="1 8">
        <name>Zn(2+)</name>
        <dbReference type="ChEBI" id="CHEBI:29105"/>
    </cofactor>
</comment>
<feature type="domain" description="Enoyl reductase (ER)" evidence="9">
    <location>
        <begin position="19"/>
        <end position="348"/>
    </location>
</feature>
<evidence type="ECO:0000256" key="5">
    <source>
        <dbReference type="ARBA" id="ARBA00022833"/>
    </source>
</evidence>
<sequence length="361" mass="38285">MSLPSHHKTAVWVRDEEHKFHFQIEDAPLPVPGPQEVLIRLSCTGVCGSDIALASGELGPCCKILGHEGVGRVISLGSGISDSQVKIGTRVGVAWQRDVCGTCELCLLPDGETRCLLQMTGRKVDGTFAEYTVVPYRYLTPVTEEVEDELIAPILCGGVTIYKGLKICGATPGQWVVISGAGGGVGSLGIQYAKAMGYRVIAIDAGKEKEEYCKQLGAEVYVDVTSGQDTIATVREKSGGHGAAAVLVTAGSGKAYQDAISMLGGFGTLVCIGIPPPSQTVTFHPITFIDLGIRIIGSAVGTRLDIREALTFVQRGLVTPKVHMAKLEDLSEIVEQINSGKAIGKFVVRFRPGSREESTTN</sequence>
<dbReference type="CDD" id="cd08297">
    <property type="entry name" value="CAD3"/>
    <property type="match status" value="1"/>
</dbReference>
<dbReference type="EMBL" id="FJOG01000012">
    <property type="protein sequence ID" value="CZR58552.1"/>
    <property type="molecule type" value="Genomic_DNA"/>
</dbReference>
<dbReference type="Pfam" id="PF08240">
    <property type="entry name" value="ADH_N"/>
    <property type="match status" value="1"/>
</dbReference>
<keyword evidence="11" id="KW-1185">Reference proteome</keyword>
<keyword evidence="5 8" id="KW-0862">Zinc</keyword>
<evidence type="ECO:0000256" key="6">
    <source>
        <dbReference type="ARBA" id="ARBA00023002"/>
    </source>
</evidence>
<dbReference type="OrthoDB" id="1879366at2759"/>
<dbReference type="GO" id="GO:0005737">
    <property type="term" value="C:cytoplasm"/>
    <property type="evidence" value="ECO:0007669"/>
    <property type="project" value="TreeGrafter"/>
</dbReference>
<dbReference type="Gene3D" id="3.90.180.10">
    <property type="entry name" value="Medium-chain alcohol dehydrogenases, catalytic domain"/>
    <property type="match status" value="1"/>
</dbReference>
<protein>
    <recommendedName>
        <fullName evidence="3">alcohol dehydrogenase</fullName>
        <ecNumber evidence="3">1.1.1.1</ecNumber>
    </recommendedName>
</protein>
<dbReference type="GO" id="GO:0008270">
    <property type="term" value="F:zinc ion binding"/>
    <property type="evidence" value="ECO:0007669"/>
    <property type="project" value="InterPro"/>
</dbReference>
<dbReference type="PANTHER" id="PTHR42940">
    <property type="entry name" value="ALCOHOL DEHYDROGENASE 1-RELATED"/>
    <property type="match status" value="1"/>
</dbReference>
<evidence type="ECO:0000256" key="4">
    <source>
        <dbReference type="ARBA" id="ARBA00022723"/>
    </source>
</evidence>
<organism evidence="10 11">
    <name type="scientific">Phialocephala subalpina</name>
    <dbReference type="NCBI Taxonomy" id="576137"/>
    <lineage>
        <taxon>Eukaryota</taxon>
        <taxon>Fungi</taxon>
        <taxon>Dikarya</taxon>
        <taxon>Ascomycota</taxon>
        <taxon>Pezizomycotina</taxon>
        <taxon>Leotiomycetes</taxon>
        <taxon>Helotiales</taxon>
        <taxon>Mollisiaceae</taxon>
        <taxon>Phialocephala</taxon>
        <taxon>Phialocephala fortinii species complex</taxon>
    </lineage>
</organism>
<dbReference type="SMART" id="SM00829">
    <property type="entry name" value="PKS_ER"/>
    <property type="match status" value="1"/>
</dbReference>
<dbReference type="InterPro" id="IPR011032">
    <property type="entry name" value="GroES-like_sf"/>
</dbReference>
<evidence type="ECO:0000313" key="10">
    <source>
        <dbReference type="EMBL" id="CZR58552.1"/>
    </source>
</evidence>
<keyword evidence="7" id="KW-0520">NAD</keyword>
<evidence type="ECO:0000313" key="11">
    <source>
        <dbReference type="Proteomes" id="UP000184330"/>
    </source>
</evidence>
<dbReference type="InterPro" id="IPR036291">
    <property type="entry name" value="NAD(P)-bd_dom_sf"/>
</dbReference>
<dbReference type="SUPFAM" id="SSF51735">
    <property type="entry name" value="NAD(P)-binding Rossmann-fold domains"/>
    <property type="match status" value="1"/>
</dbReference>
<name>A0A1L7X0K0_9HELO</name>
<gene>
    <name evidence="10" type="ORF">PAC_08444</name>
</gene>
<evidence type="ECO:0000259" key="9">
    <source>
        <dbReference type="SMART" id="SM00829"/>
    </source>
</evidence>
<dbReference type="PROSITE" id="PS00059">
    <property type="entry name" value="ADH_ZINC"/>
    <property type="match status" value="1"/>
</dbReference>
<comment type="similarity">
    <text evidence="2 8">Belongs to the zinc-containing alcohol dehydrogenase family.</text>
</comment>
<dbReference type="InterPro" id="IPR020843">
    <property type="entry name" value="ER"/>
</dbReference>
<reference evidence="10 11" key="1">
    <citation type="submission" date="2016-03" db="EMBL/GenBank/DDBJ databases">
        <authorList>
            <person name="Ploux O."/>
        </authorList>
    </citation>
    <scope>NUCLEOTIDE SEQUENCE [LARGE SCALE GENOMIC DNA]</scope>
    <source>
        <strain evidence="10 11">UAMH 11012</strain>
    </source>
</reference>
<evidence type="ECO:0000256" key="7">
    <source>
        <dbReference type="ARBA" id="ARBA00023027"/>
    </source>
</evidence>
<keyword evidence="4 8" id="KW-0479">Metal-binding</keyword>
<dbReference type="AlphaFoldDB" id="A0A1L7X0K0"/>
<dbReference type="SUPFAM" id="SSF50129">
    <property type="entry name" value="GroES-like"/>
    <property type="match status" value="1"/>
</dbReference>